<dbReference type="RefSeq" id="WP_013520104.1">
    <property type="nucleotide sequence ID" value="NZ_CP051298.1"/>
</dbReference>
<gene>
    <name evidence="2" type="ORF">HF896_16860</name>
</gene>
<evidence type="ECO:0000313" key="3">
    <source>
        <dbReference type="Proteomes" id="UP000500755"/>
    </source>
</evidence>
<dbReference type="Gene3D" id="3.30.1540.10">
    <property type="entry name" value="formyl-coa transferase, domain 3"/>
    <property type="match status" value="1"/>
</dbReference>
<dbReference type="AlphaFoldDB" id="A0A858ZW33"/>
<dbReference type="Gene3D" id="3.40.50.10540">
    <property type="entry name" value="Crotonobetainyl-coa:carnitine coa-transferase, domain 1"/>
    <property type="match status" value="1"/>
</dbReference>
<evidence type="ECO:0000256" key="1">
    <source>
        <dbReference type="ARBA" id="ARBA00022679"/>
    </source>
</evidence>
<dbReference type="PANTHER" id="PTHR48207:SF3">
    <property type="entry name" value="SUCCINATE--HYDROXYMETHYLGLUTARATE COA-TRANSFERASE"/>
    <property type="match status" value="1"/>
</dbReference>
<proteinExistence type="predicted"/>
<accession>A0A858ZW33</accession>
<reference evidence="2 3" key="1">
    <citation type="submission" date="2020-05" db="EMBL/GenBank/DDBJ databases">
        <title>Complete genome sequence of Alicycliphilus denitrificans DP3.</title>
        <authorList>
            <person name="Chen X."/>
        </authorList>
    </citation>
    <scope>NUCLEOTIDE SEQUENCE [LARGE SCALE GENOMIC DNA]</scope>
    <source>
        <strain evidence="2 3">DP3</strain>
    </source>
</reference>
<dbReference type="SUPFAM" id="SSF89796">
    <property type="entry name" value="CoA-transferase family III (CaiB/BaiF)"/>
    <property type="match status" value="1"/>
</dbReference>
<dbReference type="OMA" id="HMHERGM"/>
<keyword evidence="1 2" id="KW-0808">Transferase</keyword>
<organism evidence="2 3">
    <name type="scientific">Alicycliphilus denitrificans</name>
    <dbReference type="NCBI Taxonomy" id="179636"/>
    <lineage>
        <taxon>Bacteria</taxon>
        <taxon>Pseudomonadati</taxon>
        <taxon>Pseudomonadota</taxon>
        <taxon>Betaproteobacteria</taxon>
        <taxon>Burkholderiales</taxon>
        <taxon>Comamonadaceae</taxon>
        <taxon>Alicycliphilus</taxon>
    </lineage>
</organism>
<dbReference type="InterPro" id="IPR023606">
    <property type="entry name" value="CoA-Trfase_III_dom_1_sf"/>
</dbReference>
<dbReference type="InterPro" id="IPR003673">
    <property type="entry name" value="CoA-Trfase_fam_III"/>
</dbReference>
<dbReference type="InterPro" id="IPR050483">
    <property type="entry name" value="CoA-transferase_III_domain"/>
</dbReference>
<name>A0A858ZW33_9BURK</name>
<dbReference type="GO" id="GO:0008410">
    <property type="term" value="F:CoA-transferase activity"/>
    <property type="evidence" value="ECO:0007669"/>
    <property type="project" value="TreeGrafter"/>
</dbReference>
<sequence>MSYPFAGVTVLDLTQIYNGPYATFLLAQAGADVIKIEPPGGEHLRKRSGASGAAMPFAMLNANKRTMTLNLKSPPGRELLLELVKQADVLVENFAPGVMDRLGLDEGVLRQANPKLIYAAGSGYGKTGPYRDYPAMDLTVQAMTGVIDTTGHTDAPPVKSGPAIADFMAGIHLYGAIATALYEREHTGNARTIEVSMMEAVYPTLASSLGLFYGSGEAPRTGNRHTGMSLCPYNVYPTSDGYIAIITNNEQHWRSLVDALQCQHLAQDPRFATVKERCNHMDLVDGALGKITRGYTKADLFERLIRNRVPCAPVRTLEEVVNDPHLHARGSLQWIDHPEYGRIVVPSTPLRFGGEDAAVAYRPSARLGADTEAILRERLSLDDAQVEALRAQQVV</sequence>
<dbReference type="Pfam" id="PF02515">
    <property type="entry name" value="CoA_transf_3"/>
    <property type="match status" value="1"/>
</dbReference>
<dbReference type="Proteomes" id="UP000500755">
    <property type="component" value="Chromosome"/>
</dbReference>
<dbReference type="InterPro" id="IPR044855">
    <property type="entry name" value="CoA-Trfase_III_dom3_sf"/>
</dbReference>
<dbReference type="EMBL" id="CP051298">
    <property type="protein sequence ID" value="QKD45176.1"/>
    <property type="molecule type" value="Genomic_DNA"/>
</dbReference>
<evidence type="ECO:0000313" key="2">
    <source>
        <dbReference type="EMBL" id="QKD45176.1"/>
    </source>
</evidence>
<dbReference type="PANTHER" id="PTHR48207">
    <property type="entry name" value="SUCCINATE--HYDROXYMETHYLGLUTARATE COA-TRANSFERASE"/>
    <property type="match status" value="1"/>
</dbReference>
<protein>
    <submittedName>
        <fullName evidence="2">CoA transferase</fullName>
    </submittedName>
</protein>